<protein>
    <submittedName>
        <fullName evidence="1">Uncharacterized protein</fullName>
    </submittedName>
</protein>
<gene>
    <name evidence="1" type="ORF">DFQ12_4715</name>
</gene>
<dbReference type="Proteomes" id="UP000286246">
    <property type="component" value="Unassembled WGS sequence"/>
</dbReference>
<name>A0A420AIT5_SPHD1</name>
<keyword evidence="2" id="KW-1185">Reference proteome</keyword>
<evidence type="ECO:0000313" key="1">
    <source>
        <dbReference type="EMBL" id="RKE44252.1"/>
    </source>
</evidence>
<dbReference type="EMBL" id="RAPY01000006">
    <property type="protein sequence ID" value="RKE44252.1"/>
    <property type="molecule type" value="Genomic_DNA"/>
</dbReference>
<accession>A0A420AIT5</accession>
<organism evidence="1 2">
    <name type="scientific">Sphingobacterium detergens</name>
    <dbReference type="NCBI Taxonomy" id="1145106"/>
    <lineage>
        <taxon>Bacteria</taxon>
        <taxon>Pseudomonadati</taxon>
        <taxon>Bacteroidota</taxon>
        <taxon>Sphingobacteriia</taxon>
        <taxon>Sphingobacteriales</taxon>
        <taxon>Sphingobacteriaceae</taxon>
        <taxon>Sphingobacterium</taxon>
    </lineage>
</organism>
<comment type="caution">
    <text evidence="1">The sequence shown here is derived from an EMBL/GenBank/DDBJ whole genome shotgun (WGS) entry which is preliminary data.</text>
</comment>
<reference evidence="1 2" key="1">
    <citation type="submission" date="2018-09" db="EMBL/GenBank/DDBJ databases">
        <title>Genomic Encyclopedia of Type Strains, Phase III (KMG-III): the genomes of soil and plant-associated and newly described type strains.</title>
        <authorList>
            <person name="Whitman W."/>
        </authorList>
    </citation>
    <scope>NUCLEOTIDE SEQUENCE [LARGE SCALE GENOMIC DNA]</scope>
    <source>
        <strain evidence="1 2">CECT 7938</strain>
    </source>
</reference>
<evidence type="ECO:0000313" key="2">
    <source>
        <dbReference type="Proteomes" id="UP000286246"/>
    </source>
</evidence>
<dbReference type="AlphaFoldDB" id="A0A420AIT5"/>
<proteinExistence type="predicted"/>
<sequence length="59" mass="6743">MGKGHSDCFVGVQSYILNFENEVFILIIFQNKMTFIGKVVLKAVIIVGKRKEWVLQLLS</sequence>